<dbReference type="InterPro" id="IPR007272">
    <property type="entry name" value="Sulf_transp_TsuA/YedE"/>
</dbReference>
<feature type="transmembrane region" description="Helical" evidence="9">
    <location>
        <begin position="368"/>
        <end position="395"/>
    </location>
</feature>
<evidence type="ECO:0000256" key="1">
    <source>
        <dbReference type="ARBA" id="ARBA00004429"/>
    </source>
</evidence>
<accession>A0A323THJ8</accession>
<feature type="transmembrane region" description="Helical" evidence="9">
    <location>
        <begin position="48"/>
        <end position="68"/>
    </location>
</feature>
<keyword evidence="3" id="KW-1003">Cell membrane</keyword>
<keyword evidence="7 9" id="KW-0472">Membrane</keyword>
<evidence type="ECO:0000256" key="9">
    <source>
        <dbReference type="SAM" id="Phobius"/>
    </source>
</evidence>
<dbReference type="PANTHER" id="PTHR30574:SF1">
    <property type="entry name" value="SULPHUR TRANSPORT DOMAIN-CONTAINING PROTEIN"/>
    <property type="match status" value="1"/>
</dbReference>
<dbReference type="OrthoDB" id="9794165at2"/>
<evidence type="ECO:0000256" key="8">
    <source>
        <dbReference type="ARBA" id="ARBA00035655"/>
    </source>
</evidence>
<comment type="subcellular location">
    <subcellularLocation>
        <location evidence="1">Cell inner membrane</location>
        <topology evidence="1">Multi-pass membrane protein</topology>
    </subcellularLocation>
</comment>
<organism evidence="10 11">
    <name type="scientific">Salipaludibacillus keqinensis</name>
    <dbReference type="NCBI Taxonomy" id="2045207"/>
    <lineage>
        <taxon>Bacteria</taxon>
        <taxon>Bacillati</taxon>
        <taxon>Bacillota</taxon>
        <taxon>Bacilli</taxon>
        <taxon>Bacillales</taxon>
        <taxon>Bacillaceae</taxon>
    </lineage>
</organism>
<comment type="caution">
    <text evidence="10">The sequence shown here is derived from an EMBL/GenBank/DDBJ whole genome shotgun (WGS) entry which is preliminary data.</text>
</comment>
<reference evidence="10 11" key="1">
    <citation type="submission" date="2017-10" db="EMBL/GenBank/DDBJ databases">
        <title>Bacillus sp. nov., a halophilic bacterium isolated from a Keqin Lake.</title>
        <authorList>
            <person name="Wang H."/>
        </authorList>
    </citation>
    <scope>NUCLEOTIDE SEQUENCE [LARGE SCALE GENOMIC DNA]</scope>
    <source>
        <strain evidence="10 11">KQ-12</strain>
    </source>
</reference>
<evidence type="ECO:0000313" key="11">
    <source>
        <dbReference type="Proteomes" id="UP000248214"/>
    </source>
</evidence>
<protein>
    <submittedName>
        <fullName evidence="10">Uncharacterized protein</fullName>
    </submittedName>
</protein>
<evidence type="ECO:0000256" key="7">
    <source>
        <dbReference type="ARBA" id="ARBA00023136"/>
    </source>
</evidence>
<evidence type="ECO:0000313" key="10">
    <source>
        <dbReference type="EMBL" id="PYZ93404.1"/>
    </source>
</evidence>
<keyword evidence="6 9" id="KW-1133">Transmembrane helix</keyword>
<feature type="transmembrane region" description="Helical" evidence="9">
    <location>
        <begin position="21"/>
        <end position="42"/>
    </location>
</feature>
<feature type="transmembrane region" description="Helical" evidence="9">
    <location>
        <begin position="197"/>
        <end position="218"/>
    </location>
</feature>
<feature type="transmembrane region" description="Helical" evidence="9">
    <location>
        <begin position="315"/>
        <end position="336"/>
    </location>
</feature>
<evidence type="ECO:0000256" key="2">
    <source>
        <dbReference type="ARBA" id="ARBA00022448"/>
    </source>
</evidence>
<proteinExistence type="inferred from homology"/>
<evidence type="ECO:0000256" key="3">
    <source>
        <dbReference type="ARBA" id="ARBA00022475"/>
    </source>
</evidence>
<dbReference type="AlphaFoldDB" id="A0A323THJ8"/>
<gene>
    <name evidence="10" type="ORF">CR194_09480</name>
</gene>
<sequence length="410" mass="44815">MKSTDQSQQPAYKTPTYKNSQYTLTFIGILLAVLIGFLSYQYSGMQYVVLFITGILIGFTLFHARFGFSSVYRQIVEDGNTEMLRGHMLMLGAAATFFAPIFYFELGFFGSFPAPAMSPISIGLIVGSFLFGFGMEIGSGLAPASLYKVEGGRTAMIFTLFGFTGGATLGAAHFGFWNETLPSASPFSLATGNPFGYPGAWMMQMTIFALIAIGSYLYKKKKRPPALPSMPSGTNWRQILFGFWPLWVGALILAALNALTLLIRGEPWVLTAAFSLWGSKIAMFFGLDVSTWGYWGAQEDLHSLHSSVFESSTSVLNFGVIIGTFITLTLGGLIRFAKISFRIGLIALIGGTLMGYGATLSFGANVGAYFSGIASFSLHAWIWGIFAITGVYVAYHLEKRFNFRRVQSKH</sequence>
<feature type="transmembrane region" description="Helical" evidence="9">
    <location>
        <begin position="89"/>
        <end position="110"/>
    </location>
</feature>
<evidence type="ECO:0000256" key="4">
    <source>
        <dbReference type="ARBA" id="ARBA00022519"/>
    </source>
</evidence>
<feature type="transmembrane region" description="Helical" evidence="9">
    <location>
        <begin position="239"/>
        <end position="263"/>
    </location>
</feature>
<name>A0A323THJ8_9BACI</name>
<evidence type="ECO:0000256" key="5">
    <source>
        <dbReference type="ARBA" id="ARBA00022692"/>
    </source>
</evidence>
<keyword evidence="5 9" id="KW-0812">Transmembrane</keyword>
<dbReference type="EMBL" id="PDOD01000002">
    <property type="protein sequence ID" value="PYZ93404.1"/>
    <property type="molecule type" value="Genomic_DNA"/>
</dbReference>
<dbReference type="RefSeq" id="WP_110609436.1">
    <property type="nucleotide sequence ID" value="NZ_PDOD01000002.1"/>
</dbReference>
<keyword evidence="4" id="KW-0997">Cell inner membrane</keyword>
<comment type="similarity">
    <text evidence="8">Belongs to the TsuA/YedE (TC 9.B.102) family.</text>
</comment>
<dbReference type="Proteomes" id="UP000248214">
    <property type="component" value="Unassembled WGS sequence"/>
</dbReference>
<dbReference type="Pfam" id="PF04143">
    <property type="entry name" value="Sulf_transp"/>
    <property type="match status" value="1"/>
</dbReference>
<keyword evidence="2" id="KW-0813">Transport</keyword>
<dbReference type="GO" id="GO:0005886">
    <property type="term" value="C:plasma membrane"/>
    <property type="evidence" value="ECO:0007669"/>
    <property type="project" value="UniProtKB-SubCell"/>
</dbReference>
<evidence type="ECO:0000256" key="6">
    <source>
        <dbReference type="ARBA" id="ARBA00022989"/>
    </source>
</evidence>
<feature type="transmembrane region" description="Helical" evidence="9">
    <location>
        <begin position="343"/>
        <end position="362"/>
    </location>
</feature>
<feature type="transmembrane region" description="Helical" evidence="9">
    <location>
        <begin position="116"/>
        <end position="134"/>
    </location>
</feature>
<dbReference type="PANTHER" id="PTHR30574">
    <property type="entry name" value="INNER MEMBRANE PROTEIN YEDE"/>
    <property type="match status" value="1"/>
</dbReference>
<keyword evidence="11" id="KW-1185">Reference proteome</keyword>
<feature type="transmembrane region" description="Helical" evidence="9">
    <location>
        <begin position="155"/>
        <end position="177"/>
    </location>
</feature>